<organism evidence="1 2">
    <name type="scientific">Gemmobacter aquatilis</name>
    <dbReference type="NCBI Taxonomy" id="933059"/>
    <lineage>
        <taxon>Bacteria</taxon>
        <taxon>Pseudomonadati</taxon>
        <taxon>Pseudomonadota</taxon>
        <taxon>Alphaproteobacteria</taxon>
        <taxon>Rhodobacterales</taxon>
        <taxon>Paracoccaceae</taxon>
        <taxon>Gemmobacter</taxon>
    </lineage>
</organism>
<sequence length="458" mass="48936">MPDPADIAAFRFGFGLPRRAGQGETPAALLAALAGPDAGLRLWPAPGQDRVQALARAADRLQREMRKNPGDEARRQSYRQALAAVAALAEQQMLLTLARALDAPDSLRERLVWFWADHFTTVARQRTQAALPGALVDHALRPQVAGRFDAMLRAAVLHPAMLVYLDQSASVGPNSQAAKGAKGRRPGLNENLARELVELHTLGVGAGYGQADVRQMAELLTGLSVDKAGGQVFLPGRAEPGAEHVLGRDYGGEGMAPILAALDDLARRPETARHLARKLAVHFLADTPDAALIDRMAAAYLAQETELLPMYEVLLADPAALAAPMRKARRPQEFLVAALRALGIDGAALLALPAKEVQRGIRLPLVAMAQPWQTPRGPDGWPEAAEDWITPQGLAARIGWAMAAPSRLLPGGLPDPRAFADTALGSLAGETLRLAVSRAETRRDGVALVLAAPEFNRR</sequence>
<dbReference type="InterPro" id="IPR014917">
    <property type="entry name" value="DUF1800"/>
</dbReference>
<accession>A0A1H8DLC3</accession>
<dbReference type="EMBL" id="FOCE01000003">
    <property type="protein sequence ID" value="SEN08070.1"/>
    <property type="molecule type" value="Genomic_DNA"/>
</dbReference>
<dbReference type="AlphaFoldDB" id="A0A1H8DLC3"/>
<name>A0A1H8DLC3_9RHOB</name>
<evidence type="ECO:0000313" key="1">
    <source>
        <dbReference type="EMBL" id="SEN08070.1"/>
    </source>
</evidence>
<dbReference type="Proteomes" id="UP000198761">
    <property type="component" value="Unassembled WGS sequence"/>
</dbReference>
<evidence type="ECO:0000313" key="2">
    <source>
        <dbReference type="Proteomes" id="UP000198761"/>
    </source>
</evidence>
<dbReference type="Pfam" id="PF08811">
    <property type="entry name" value="DUF1800"/>
    <property type="match status" value="1"/>
</dbReference>
<dbReference type="STRING" id="933059.SAMN04488103_10364"/>
<proteinExistence type="predicted"/>
<keyword evidence="2" id="KW-1185">Reference proteome</keyword>
<protein>
    <submittedName>
        <fullName evidence="1">Uncharacterized conserved protein, DUF1800 family</fullName>
    </submittedName>
</protein>
<reference evidence="1 2" key="1">
    <citation type="submission" date="2016-10" db="EMBL/GenBank/DDBJ databases">
        <authorList>
            <person name="de Groot N.N."/>
        </authorList>
    </citation>
    <scope>NUCLEOTIDE SEQUENCE [LARGE SCALE GENOMIC DNA]</scope>
    <source>
        <strain evidence="1 2">DSM 3857</strain>
    </source>
</reference>
<dbReference type="RefSeq" id="WP_175482048.1">
    <property type="nucleotide sequence ID" value="NZ_FOCE01000003.1"/>
</dbReference>
<gene>
    <name evidence="1" type="ORF">SAMN04488103_10364</name>
</gene>